<name>A0A0F9G8V5_9ZZZZ</name>
<dbReference type="EMBL" id="LAZR01029398">
    <property type="protein sequence ID" value="KKL59697.1"/>
    <property type="molecule type" value="Genomic_DNA"/>
</dbReference>
<accession>A0A0F9G8V5</accession>
<organism evidence="1">
    <name type="scientific">marine sediment metagenome</name>
    <dbReference type="NCBI Taxonomy" id="412755"/>
    <lineage>
        <taxon>unclassified sequences</taxon>
        <taxon>metagenomes</taxon>
        <taxon>ecological metagenomes</taxon>
    </lineage>
</organism>
<sequence length="89" mass="10129">MNNVKHLDAPASTYRTPRRVTAVGPRTIRPRLLSEDELAQWVRVARHLSPVREDLVERIKAEIDRGSYETPDQIEAAIDGLLKDLDRGL</sequence>
<comment type="caution">
    <text evidence="1">The sequence shown here is derived from an EMBL/GenBank/DDBJ whole genome shotgun (WGS) entry which is preliminary data.</text>
</comment>
<gene>
    <name evidence="1" type="ORF">LCGC14_2212730</name>
</gene>
<reference evidence="1" key="1">
    <citation type="journal article" date="2015" name="Nature">
        <title>Complex archaea that bridge the gap between prokaryotes and eukaryotes.</title>
        <authorList>
            <person name="Spang A."/>
            <person name="Saw J.H."/>
            <person name="Jorgensen S.L."/>
            <person name="Zaremba-Niedzwiedzka K."/>
            <person name="Martijn J."/>
            <person name="Lind A.E."/>
            <person name="van Eijk R."/>
            <person name="Schleper C."/>
            <person name="Guy L."/>
            <person name="Ettema T.J."/>
        </authorList>
    </citation>
    <scope>NUCLEOTIDE SEQUENCE</scope>
</reference>
<proteinExistence type="predicted"/>
<evidence type="ECO:0000313" key="1">
    <source>
        <dbReference type="EMBL" id="KKL59697.1"/>
    </source>
</evidence>
<dbReference type="AlphaFoldDB" id="A0A0F9G8V5"/>
<protein>
    <submittedName>
        <fullName evidence="1">Uncharacterized protein</fullName>
    </submittedName>
</protein>